<feature type="region of interest" description="Disordered" evidence="1">
    <location>
        <begin position="47"/>
        <end position="86"/>
    </location>
</feature>
<dbReference type="Proteomes" id="UP000078576">
    <property type="component" value="Unassembled WGS sequence"/>
</dbReference>
<feature type="region of interest" description="Disordered" evidence="1">
    <location>
        <begin position="1"/>
        <end position="24"/>
    </location>
</feature>
<keyword evidence="3" id="KW-1185">Reference proteome</keyword>
<sequence length="86" mass="9493">MDLRSKIVVEGRQQGQESGQSITMSRWLEETEKEEPWKGVAAVGSYQGSLKSQGSNVPGKDIDNWSMKPEHGSIKDGEDNLSTSVR</sequence>
<accession>A0A194UMK0</accession>
<feature type="compositionally biased region" description="Low complexity" evidence="1">
    <location>
        <begin position="10"/>
        <end position="21"/>
    </location>
</feature>
<feature type="compositionally biased region" description="Basic and acidic residues" evidence="1">
    <location>
        <begin position="60"/>
        <end position="78"/>
    </location>
</feature>
<evidence type="ECO:0000313" key="2">
    <source>
        <dbReference type="EMBL" id="KUI52890.1"/>
    </source>
</evidence>
<gene>
    <name evidence="2" type="ORF">VP1G_10548</name>
</gene>
<dbReference type="EMBL" id="KN714667">
    <property type="protein sequence ID" value="KUI52890.1"/>
    <property type="molecule type" value="Genomic_DNA"/>
</dbReference>
<reference evidence="3" key="1">
    <citation type="submission" date="2014-12" db="EMBL/GenBank/DDBJ databases">
        <title>Genome Sequence of Valsa Canker Pathogens Uncovers a Specific Adaption of Colonization on Woody Bark.</title>
        <authorList>
            <person name="Yin Z."/>
            <person name="Liu H."/>
            <person name="Gao X."/>
            <person name="Li Z."/>
            <person name="Song N."/>
            <person name="Ke X."/>
            <person name="Dai Q."/>
            <person name="Wu Y."/>
            <person name="Sun Y."/>
            <person name="Xu J.-R."/>
            <person name="Kang Z.K."/>
            <person name="Wang L."/>
            <person name="Huang L."/>
        </authorList>
    </citation>
    <scope>NUCLEOTIDE SEQUENCE [LARGE SCALE GENOMIC DNA]</scope>
    <source>
        <strain evidence="3">SXYL134</strain>
    </source>
</reference>
<name>A0A194UMK0_CYTMA</name>
<evidence type="ECO:0000313" key="3">
    <source>
        <dbReference type="Proteomes" id="UP000078576"/>
    </source>
</evidence>
<feature type="compositionally biased region" description="Polar residues" evidence="1">
    <location>
        <begin position="47"/>
        <end position="56"/>
    </location>
</feature>
<protein>
    <submittedName>
        <fullName evidence="2">Uncharacterized protein</fullName>
    </submittedName>
</protein>
<dbReference type="AlphaFoldDB" id="A0A194UMK0"/>
<evidence type="ECO:0000256" key="1">
    <source>
        <dbReference type="SAM" id="MobiDB-lite"/>
    </source>
</evidence>
<proteinExistence type="predicted"/>
<organism evidence="2 3">
    <name type="scientific">Cytospora mali</name>
    <name type="common">Apple Valsa canker fungus</name>
    <name type="synonym">Valsa mali</name>
    <dbReference type="NCBI Taxonomy" id="578113"/>
    <lineage>
        <taxon>Eukaryota</taxon>
        <taxon>Fungi</taxon>
        <taxon>Dikarya</taxon>
        <taxon>Ascomycota</taxon>
        <taxon>Pezizomycotina</taxon>
        <taxon>Sordariomycetes</taxon>
        <taxon>Sordariomycetidae</taxon>
        <taxon>Diaporthales</taxon>
        <taxon>Cytosporaceae</taxon>
        <taxon>Cytospora</taxon>
    </lineage>
</organism>